<geneLocation type="plasmid" evidence="3">
    <name>pCME4A9I</name>
</geneLocation>
<geneLocation type="plasmid" evidence="5">
    <name>pcme4a9i</name>
</geneLocation>
<evidence type="ECO:0000256" key="1">
    <source>
        <dbReference type="ARBA" id="ARBA00009570"/>
    </source>
</evidence>
<dbReference type="PANTHER" id="PTHR41534">
    <property type="entry name" value="BLR3401 PROTEIN"/>
    <property type="match status" value="1"/>
</dbReference>
<dbReference type="Proteomes" id="UP000195807">
    <property type="component" value="Plasmid pCME4A9I"/>
</dbReference>
<keyword evidence="3" id="KW-0614">Plasmid</keyword>
<keyword evidence="3" id="KW-0223">Dioxygenase</keyword>
<keyword evidence="5" id="KW-1185">Reference proteome</keyword>
<evidence type="ECO:0000313" key="4">
    <source>
        <dbReference type="EMBL" id="QNE07005.1"/>
    </source>
</evidence>
<proteinExistence type="inferred from homology"/>
<dbReference type="STRING" id="450378.GCA_001661675_02940"/>
<dbReference type="EMBL" id="CP019603">
    <property type="protein sequence ID" value="ARU17619.1"/>
    <property type="molecule type" value="Genomic_DNA"/>
</dbReference>
<dbReference type="Proteomes" id="UP000515297">
    <property type="component" value="Plasmid plas1"/>
</dbReference>
<evidence type="ECO:0000256" key="2">
    <source>
        <dbReference type="ARBA" id="ARBA00023002"/>
    </source>
</evidence>
<accession>A0A1Z1FFM9</accession>
<reference evidence="3 5" key="1">
    <citation type="submission" date="2017-01" db="EMBL/GenBank/DDBJ databases">
        <title>Complete genome sequence of esterase-producing bacterium Croceicoccus marinus E4A9.</title>
        <authorList>
            <person name="Wu Y.-H."/>
            <person name="Cheng H."/>
            <person name="Xu L."/>
            <person name="Huo Y.-Y."/>
            <person name="Wang C.-S."/>
            <person name="Xu X.-W."/>
        </authorList>
    </citation>
    <scope>NUCLEOTIDE SEQUENCE [LARGE SCALE GENOMIC DNA]</scope>
    <source>
        <strain evidence="3 5">E4A9</strain>
        <plasmid evidence="3">pCME4A9I</plasmid>
        <plasmid evidence="5">Plasmid pcme4a9i</plasmid>
    </source>
</reference>
<dbReference type="RefSeq" id="WP_066849467.1">
    <property type="nucleotide sequence ID" value="NZ_CP019603.1"/>
</dbReference>
<dbReference type="GO" id="GO:0019380">
    <property type="term" value="P:3-phenylpropionate catabolic process"/>
    <property type="evidence" value="ECO:0007669"/>
    <property type="project" value="TreeGrafter"/>
</dbReference>
<organism evidence="3 5">
    <name type="scientific">Croceicoccus marinus</name>
    <dbReference type="NCBI Taxonomy" id="450378"/>
    <lineage>
        <taxon>Bacteria</taxon>
        <taxon>Pseudomonadati</taxon>
        <taxon>Pseudomonadota</taxon>
        <taxon>Alphaproteobacteria</taxon>
        <taxon>Sphingomonadales</taxon>
        <taxon>Erythrobacteraceae</taxon>
        <taxon>Croceicoccus</taxon>
    </lineage>
</organism>
<dbReference type="EMBL" id="CP060053">
    <property type="protein sequence ID" value="QNE07005.1"/>
    <property type="molecule type" value="Genomic_DNA"/>
</dbReference>
<dbReference type="CDD" id="cd00667">
    <property type="entry name" value="ring_hydroxylating_dioxygenases_beta"/>
    <property type="match status" value="1"/>
</dbReference>
<protein>
    <submittedName>
        <fullName evidence="4">3-phenylpropionate/cinnamic acid dioxygenase subunit beta</fullName>
        <ecNumber evidence="4">1.14.12.19</ecNumber>
    </submittedName>
    <submittedName>
        <fullName evidence="3">Aromatic-ring-hydroxylating dioxygenase subunit beta</fullName>
    </submittedName>
</protein>
<geneLocation type="plasmid" evidence="4 6">
    <name>plas1</name>
</geneLocation>
<dbReference type="SUPFAM" id="SSF54427">
    <property type="entry name" value="NTF2-like"/>
    <property type="match status" value="1"/>
</dbReference>
<dbReference type="Gene3D" id="3.10.450.50">
    <property type="match status" value="1"/>
</dbReference>
<dbReference type="PANTHER" id="PTHR41534:SF2">
    <property type="entry name" value="3-PHENYLPROPIONATE_CINNAMIC ACID DIOXYGENASE SUBUNIT BETA"/>
    <property type="match status" value="1"/>
</dbReference>
<gene>
    <name evidence="3" type="ORF">A9D14_14630</name>
    <name evidence="4" type="ORF">H4O24_18365</name>
</gene>
<evidence type="ECO:0000313" key="5">
    <source>
        <dbReference type="Proteomes" id="UP000195807"/>
    </source>
</evidence>
<dbReference type="Pfam" id="PF00866">
    <property type="entry name" value="Ring_hydroxyl_B"/>
    <property type="match status" value="1"/>
</dbReference>
<sequence length="193" mass="22368">MTWITKSTAAPDSTTILRGLVSKKRVPLGSEIYNRLLETLYDEAAALDERRIDDWIAMLAPDIIYQAPIRLTRTGPNRDRDVMRTMFHFDENYDSLVMRSGRLQKSAWAEDPPSRCRRFVTNVRVGELDTPGEYEVVSYLFLERSRGDSPENENTTAERRDVWREVDGEYRLARREIIVDQSVLGMSNFAVFL</sequence>
<dbReference type="InterPro" id="IPR032710">
    <property type="entry name" value="NTF2-like_dom_sf"/>
</dbReference>
<dbReference type="NCBIfam" id="NF007479">
    <property type="entry name" value="PRK10069.1"/>
    <property type="match status" value="1"/>
</dbReference>
<dbReference type="GO" id="GO:0008695">
    <property type="term" value="F:3-phenylpropionate dioxygenase activity"/>
    <property type="evidence" value="ECO:0007669"/>
    <property type="project" value="UniProtKB-EC"/>
</dbReference>
<dbReference type="InterPro" id="IPR000391">
    <property type="entry name" value="Rng_hydr_dOase-bsu"/>
</dbReference>
<dbReference type="KEGG" id="cman:A9D14_14630"/>
<evidence type="ECO:0000313" key="6">
    <source>
        <dbReference type="Proteomes" id="UP000515297"/>
    </source>
</evidence>
<dbReference type="AlphaFoldDB" id="A0A1Z1FFM9"/>
<keyword evidence="2 4" id="KW-0560">Oxidoreductase</keyword>
<reference evidence="4 6" key="2">
    <citation type="submission" date="2020-08" db="EMBL/GenBank/DDBJ databases">
        <authorList>
            <person name="Liu G."/>
            <person name="Sun C."/>
        </authorList>
    </citation>
    <scope>NUCLEOTIDE SEQUENCE [LARGE SCALE GENOMIC DNA]</scope>
    <source>
        <strain evidence="4 6">OT19</strain>
        <plasmid evidence="4 6">plas1</plasmid>
    </source>
</reference>
<dbReference type="EC" id="1.14.12.19" evidence="4"/>
<comment type="similarity">
    <text evidence="1">Belongs to the bacterial ring-hydroxylating dioxygenase beta subunit family.</text>
</comment>
<dbReference type="OrthoDB" id="7062869at2"/>
<name>A0A1Z1FFM9_9SPHN</name>
<evidence type="ECO:0000313" key="3">
    <source>
        <dbReference type="EMBL" id="ARU17619.1"/>
    </source>
</evidence>